<dbReference type="AlphaFoldDB" id="D8LQZ9"/>
<dbReference type="Gene3D" id="2.40.30.10">
    <property type="entry name" value="Translation factors"/>
    <property type="match status" value="1"/>
</dbReference>
<keyword evidence="2" id="KW-0285">Flavoprotein</keyword>
<evidence type="ECO:0000313" key="8">
    <source>
        <dbReference type="EMBL" id="CBN77672.1"/>
    </source>
</evidence>
<dbReference type="GO" id="GO:0050660">
    <property type="term" value="F:flavin adenine dinucleotide binding"/>
    <property type="evidence" value="ECO:0007669"/>
    <property type="project" value="TreeGrafter"/>
</dbReference>
<dbReference type="EMBL" id="FN649743">
    <property type="protein sequence ID" value="CBN77672.1"/>
    <property type="molecule type" value="Genomic_DNA"/>
</dbReference>
<proteinExistence type="predicted"/>
<organism evidence="8 9">
    <name type="scientific">Ectocarpus siliculosus</name>
    <name type="common">Brown alga</name>
    <name type="synonym">Conferva siliculosa</name>
    <dbReference type="NCBI Taxonomy" id="2880"/>
    <lineage>
        <taxon>Eukaryota</taxon>
        <taxon>Sar</taxon>
        <taxon>Stramenopiles</taxon>
        <taxon>Ochrophyta</taxon>
        <taxon>PX clade</taxon>
        <taxon>Phaeophyceae</taxon>
        <taxon>Ectocarpales</taxon>
        <taxon>Ectocarpaceae</taxon>
        <taxon>Ectocarpus</taxon>
    </lineage>
</organism>
<feature type="domain" description="Sulfite reductase [NADPH] flavoprotein alpha-component-like FAD-binding" evidence="7">
    <location>
        <begin position="5"/>
        <end position="69"/>
    </location>
</feature>
<evidence type="ECO:0000256" key="4">
    <source>
        <dbReference type="ARBA" id="ARBA00023002"/>
    </source>
</evidence>
<dbReference type="InterPro" id="IPR001433">
    <property type="entry name" value="OxRdtase_FAD/NAD-bd"/>
</dbReference>
<dbReference type="STRING" id="2880.D8LQZ9"/>
<dbReference type="eggNOG" id="KOG1158">
    <property type="taxonomic scope" value="Eukaryota"/>
</dbReference>
<dbReference type="Gene3D" id="1.20.990.10">
    <property type="entry name" value="NADPH-cytochrome p450 Reductase, Chain A, domain 3"/>
    <property type="match status" value="1"/>
</dbReference>
<dbReference type="Proteomes" id="UP000002630">
    <property type="component" value="Linkage Group LG18"/>
</dbReference>
<dbReference type="Pfam" id="PF00667">
    <property type="entry name" value="FAD_binding_1"/>
    <property type="match status" value="1"/>
</dbReference>
<gene>
    <name evidence="8" type="ORF">Esi_0061_0089</name>
</gene>
<dbReference type="GO" id="GO:0005829">
    <property type="term" value="C:cytosol"/>
    <property type="evidence" value="ECO:0007669"/>
    <property type="project" value="TreeGrafter"/>
</dbReference>
<dbReference type="SUPFAM" id="SSF63380">
    <property type="entry name" value="Riboflavin synthase domain-like"/>
    <property type="match status" value="1"/>
</dbReference>
<dbReference type="InterPro" id="IPR039261">
    <property type="entry name" value="FNR_nucleotide-bd"/>
</dbReference>
<protein>
    <recommendedName>
        <fullName evidence="5">NADPH--hemoprotein reductase</fullName>
        <ecNumber evidence="5">1.6.2.4</ecNumber>
    </recommendedName>
</protein>
<dbReference type="Gene3D" id="3.40.50.80">
    <property type="entry name" value="Nucleotide-binding domain of ferredoxin-NADP reductase (FNR) module"/>
    <property type="match status" value="1"/>
</dbReference>
<dbReference type="EC" id="1.6.2.4" evidence="5"/>
<dbReference type="PANTHER" id="PTHR19384">
    <property type="entry name" value="NITRIC OXIDE SYNTHASE-RELATED"/>
    <property type="match status" value="1"/>
</dbReference>
<keyword evidence="4" id="KW-0560">Oxidoreductase</keyword>
<evidence type="ECO:0000256" key="2">
    <source>
        <dbReference type="ARBA" id="ARBA00022630"/>
    </source>
</evidence>
<reference evidence="8 9" key="1">
    <citation type="journal article" date="2010" name="Nature">
        <title>The Ectocarpus genome and the independent evolution of multicellularity in brown algae.</title>
        <authorList>
            <person name="Cock J.M."/>
            <person name="Sterck L."/>
            <person name="Rouze P."/>
            <person name="Scornet D."/>
            <person name="Allen A.E."/>
            <person name="Amoutzias G."/>
            <person name="Anthouard V."/>
            <person name="Artiguenave F."/>
            <person name="Aury J.M."/>
            <person name="Badger J.H."/>
            <person name="Beszteri B."/>
            <person name="Billiau K."/>
            <person name="Bonnet E."/>
            <person name="Bothwell J.H."/>
            <person name="Bowler C."/>
            <person name="Boyen C."/>
            <person name="Brownlee C."/>
            <person name="Carrano C.J."/>
            <person name="Charrier B."/>
            <person name="Cho G.Y."/>
            <person name="Coelho S.M."/>
            <person name="Collen J."/>
            <person name="Corre E."/>
            <person name="Da Silva C."/>
            <person name="Delage L."/>
            <person name="Delaroque N."/>
            <person name="Dittami S.M."/>
            <person name="Doulbeau S."/>
            <person name="Elias M."/>
            <person name="Farnham G."/>
            <person name="Gachon C.M."/>
            <person name="Gschloessl B."/>
            <person name="Heesch S."/>
            <person name="Jabbari K."/>
            <person name="Jubin C."/>
            <person name="Kawai H."/>
            <person name="Kimura K."/>
            <person name="Kloareg B."/>
            <person name="Kupper F.C."/>
            <person name="Lang D."/>
            <person name="Le Bail A."/>
            <person name="Leblanc C."/>
            <person name="Lerouge P."/>
            <person name="Lohr M."/>
            <person name="Lopez P.J."/>
            <person name="Martens C."/>
            <person name="Maumus F."/>
            <person name="Michel G."/>
            <person name="Miranda-Saavedra D."/>
            <person name="Morales J."/>
            <person name="Moreau H."/>
            <person name="Motomura T."/>
            <person name="Nagasato C."/>
            <person name="Napoli C.A."/>
            <person name="Nelson D.R."/>
            <person name="Nyvall-Collen P."/>
            <person name="Peters A.F."/>
            <person name="Pommier C."/>
            <person name="Potin P."/>
            <person name="Poulain J."/>
            <person name="Quesneville H."/>
            <person name="Read B."/>
            <person name="Rensing S.A."/>
            <person name="Ritter A."/>
            <person name="Rousvoal S."/>
            <person name="Samanta M."/>
            <person name="Samson G."/>
            <person name="Schroeder D.C."/>
            <person name="Segurens B."/>
            <person name="Strittmatter M."/>
            <person name="Tonon T."/>
            <person name="Tregear J.W."/>
            <person name="Valentin K."/>
            <person name="von Dassow P."/>
            <person name="Yamagishi T."/>
            <person name="Van de Peer Y."/>
            <person name="Wincker P."/>
        </authorList>
    </citation>
    <scope>NUCLEOTIDE SEQUENCE [LARGE SCALE GENOMIC DNA]</scope>
    <source>
        <strain evidence="9">Ec32 / CCAP1310/4</strain>
    </source>
</reference>
<dbReference type="OrthoDB" id="1688044at2759"/>
<dbReference type="PRINTS" id="PR00371">
    <property type="entry name" value="FPNCR"/>
</dbReference>
<evidence type="ECO:0000259" key="7">
    <source>
        <dbReference type="Pfam" id="PF00667"/>
    </source>
</evidence>
<comment type="cofactor">
    <cofactor evidence="1">
        <name>FAD</name>
        <dbReference type="ChEBI" id="CHEBI:57692"/>
    </cofactor>
</comment>
<evidence type="ECO:0000256" key="3">
    <source>
        <dbReference type="ARBA" id="ARBA00022827"/>
    </source>
</evidence>
<evidence type="ECO:0000256" key="5">
    <source>
        <dbReference type="ARBA" id="ARBA00023797"/>
    </source>
</evidence>
<dbReference type="EMBL" id="FN648830">
    <property type="protein sequence ID" value="CBN77672.1"/>
    <property type="molecule type" value="Genomic_DNA"/>
</dbReference>
<dbReference type="InParanoid" id="D8LQZ9"/>
<sequence>MLEIQEFPSAAVTAEDLALPLIKPRHYSIATAVEVRPTTVQLTVAVLKAKEREVCDEKQVTIKEGLCSQHLSRTMPGELVGSGSGISPLMGFLEARAKASRQGKVLAPCLFYFGCRDSSEILYANRLQTWLEDGELTELHVAKSREGPNVMNVQDLISRQQASVWELLRNPTCHVYVCGDSAGEAVKAEAQTHGWGRGFNVLRSNEERWPRAV</sequence>
<dbReference type="InterPro" id="IPR023173">
    <property type="entry name" value="NADPH_Cyt_P450_Rdtase_alpha"/>
</dbReference>
<evidence type="ECO:0000313" key="9">
    <source>
        <dbReference type="Proteomes" id="UP000002630"/>
    </source>
</evidence>
<dbReference type="GO" id="GO:0003958">
    <property type="term" value="F:NADPH-hemoprotein reductase activity"/>
    <property type="evidence" value="ECO:0007669"/>
    <property type="project" value="UniProtKB-EC"/>
</dbReference>
<dbReference type="InterPro" id="IPR001709">
    <property type="entry name" value="Flavoprot_Pyr_Nucl_cyt_Rdtase"/>
</dbReference>
<dbReference type="InterPro" id="IPR017938">
    <property type="entry name" value="Riboflavin_synthase-like_b-brl"/>
</dbReference>
<dbReference type="Pfam" id="PF00175">
    <property type="entry name" value="NAD_binding_1"/>
    <property type="match status" value="1"/>
</dbReference>
<dbReference type="SUPFAM" id="SSF52343">
    <property type="entry name" value="Ferredoxin reductase-like, C-terminal NADP-linked domain"/>
    <property type="match status" value="1"/>
</dbReference>
<keyword evidence="9" id="KW-1185">Reference proteome</keyword>
<dbReference type="PANTHER" id="PTHR19384:SF17">
    <property type="entry name" value="NADPH--CYTOCHROME P450 REDUCTASE"/>
    <property type="match status" value="1"/>
</dbReference>
<evidence type="ECO:0000256" key="1">
    <source>
        <dbReference type="ARBA" id="ARBA00001974"/>
    </source>
</evidence>
<keyword evidence="3" id="KW-0274">FAD</keyword>
<feature type="domain" description="Oxidoreductase FAD/NAD(P)-binding" evidence="6">
    <location>
        <begin position="79"/>
        <end position="180"/>
    </location>
</feature>
<accession>D8LQZ9</accession>
<name>D8LQZ9_ECTSI</name>
<evidence type="ECO:0000259" key="6">
    <source>
        <dbReference type="Pfam" id="PF00175"/>
    </source>
</evidence>
<dbReference type="GO" id="GO:0010181">
    <property type="term" value="F:FMN binding"/>
    <property type="evidence" value="ECO:0007669"/>
    <property type="project" value="TreeGrafter"/>
</dbReference>
<dbReference type="InterPro" id="IPR003097">
    <property type="entry name" value="CysJ-like_FAD-binding"/>
</dbReference>